<reference evidence="2 3" key="1">
    <citation type="submission" date="2020-02" db="EMBL/GenBank/DDBJ databases">
        <title>Comparative genomics of sulfur disproportionating microorganisms.</title>
        <authorList>
            <person name="Ward L.M."/>
            <person name="Bertran E."/>
            <person name="Johnston D.T."/>
        </authorList>
    </citation>
    <scope>NUCLEOTIDE SEQUENCE [LARGE SCALE GENOMIC DNA]</scope>
    <source>
        <strain evidence="2 3">DSM 3696</strain>
    </source>
</reference>
<evidence type="ECO:0000313" key="2">
    <source>
        <dbReference type="EMBL" id="NDY55666.1"/>
    </source>
</evidence>
<comment type="caution">
    <text evidence="2">The sequence shown here is derived from an EMBL/GenBank/DDBJ whole genome shotgun (WGS) entry which is preliminary data.</text>
</comment>
<sequence>MRGVLGCLIVLFAVSCSSTPSYPTIESMYHAMFKDNALYDVVSVRINDATKVDDITYVAEATVEEKMKIGFEDFYKIETYFPKPGMQEQLQNADLGTKMEFLIGNAVTAMGVMAVYGSSFKAGDIFTRDVKITLTKKDSGWKITHLD</sequence>
<proteinExistence type="predicted"/>
<organism evidence="2 3">
    <name type="scientific">Desulfolutivibrio sulfodismutans</name>
    <dbReference type="NCBI Taxonomy" id="63561"/>
    <lineage>
        <taxon>Bacteria</taxon>
        <taxon>Pseudomonadati</taxon>
        <taxon>Thermodesulfobacteriota</taxon>
        <taxon>Desulfovibrionia</taxon>
        <taxon>Desulfovibrionales</taxon>
        <taxon>Desulfovibrionaceae</taxon>
        <taxon>Desulfolutivibrio</taxon>
    </lineage>
</organism>
<evidence type="ECO:0000313" key="3">
    <source>
        <dbReference type="Proteomes" id="UP000469724"/>
    </source>
</evidence>
<protein>
    <recommendedName>
        <fullName evidence="4">Nuclear transport factor 2 family protein</fullName>
    </recommendedName>
</protein>
<feature type="signal peptide" evidence="1">
    <location>
        <begin position="1"/>
        <end position="23"/>
    </location>
</feature>
<dbReference type="RefSeq" id="WP_163300723.1">
    <property type="nucleotide sequence ID" value="NZ_JAAGRQ010000008.1"/>
</dbReference>
<feature type="chain" id="PRO_5029530378" description="Nuclear transport factor 2 family protein" evidence="1">
    <location>
        <begin position="24"/>
        <end position="147"/>
    </location>
</feature>
<dbReference type="Proteomes" id="UP000469724">
    <property type="component" value="Unassembled WGS sequence"/>
</dbReference>
<keyword evidence="3" id="KW-1185">Reference proteome</keyword>
<dbReference type="PROSITE" id="PS51257">
    <property type="entry name" value="PROKAR_LIPOPROTEIN"/>
    <property type="match status" value="1"/>
</dbReference>
<dbReference type="AlphaFoldDB" id="A0A7K3NHI9"/>
<keyword evidence="1" id="KW-0732">Signal</keyword>
<gene>
    <name evidence="2" type="ORF">G3N56_02780</name>
</gene>
<accession>A0A7K3NHI9</accession>
<evidence type="ECO:0000256" key="1">
    <source>
        <dbReference type="SAM" id="SignalP"/>
    </source>
</evidence>
<evidence type="ECO:0008006" key="4">
    <source>
        <dbReference type="Google" id="ProtNLM"/>
    </source>
</evidence>
<dbReference type="EMBL" id="JAAGRQ010000008">
    <property type="protein sequence ID" value="NDY55666.1"/>
    <property type="molecule type" value="Genomic_DNA"/>
</dbReference>
<name>A0A7K3NHI9_9BACT</name>